<dbReference type="AlphaFoldDB" id="A0A699YGN3"/>
<dbReference type="Gene3D" id="2.120.10.80">
    <property type="entry name" value="Kelch-type beta propeller"/>
    <property type="match status" value="2"/>
</dbReference>
<reference evidence="3 4" key="1">
    <citation type="submission" date="2020-02" db="EMBL/GenBank/DDBJ databases">
        <title>Draft genome sequence of Haematococcus lacustris strain NIES-144.</title>
        <authorList>
            <person name="Morimoto D."/>
            <person name="Nakagawa S."/>
            <person name="Yoshida T."/>
            <person name="Sawayama S."/>
        </authorList>
    </citation>
    <scope>NUCLEOTIDE SEQUENCE [LARGE SCALE GENOMIC DNA]</scope>
    <source>
        <strain evidence="3 4">NIES-144</strain>
    </source>
</reference>
<protein>
    <submittedName>
        <fullName evidence="3">Uncharacterized protein</fullName>
    </submittedName>
</protein>
<dbReference type="SUPFAM" id="SSF117281">
    <property type="entry name" value="Kelch motif"/>
    <property type="match status" value="1"/>
</dbReference>
<dbReference type="Proteomes" id="UP000485058">
    <property type="component" value="Unassembled WGS sequence"/>
</dbReference>
<proteinExistence type="predicted"/>
<comment type="caution">
    <text evidence="3">The sequence shown here is derived from an EMBL/GenBank/DDBJ whole genome shotgun (WGS) entry which is preliminary data.</text>
</comment>
<keyword evidence="1" id="KW-0880">Kelch repeat</keyword>
<accession>A0A699YGN3</accession>
<gene>
    <name evidence="3" type="ORF">HaLaN_04417</name>
</gene>
<name>A0A699YGN3_HAELA</name>
<evidence type="ECO:0000256" key="1">
    <source>
        <dbReference type="ARBA" id="ARBA00022441"/>
    </source>
</evidence>
<keyword evidence="2" id="KW-0677">Repeat</keyword>
<evidence type="ECO:0000313" key="3">
    <source>
        <dbReference type="EMBL" id="GFH09307.1"/>
    </source>
</evidence>
<dbReference type="EMBL" id="BLLF01000224">
    <property type="protein sequence ID" value="GFH09307.1"/>
    <property type="molecule type" value="Genomic_DNA"/>
</dbReference>
<evidence type="ECO:0000313" key="4">
    <source>
        <dbReference type="Proteomes" id="UP000485058"/>
    </source>
</evidence>
<dbReference type="PANTHER" id="PTHR46093:SF18">
    <property type="entry name" value="FIBRONECTIN TYPE-III DOMAIN-CONTAINING PROTEIN"/>
    <property type="match status" value="1"/>
</dbReference>
<organism evidence="3 4">
    <name type="scientific">Haematococcus lacustris</name>
    <name type="common">Green alga</name>
    <name type="synonym">Haematococcus pluvialis</name>
    <dbReference type="NCBI Taxonomy" id="44745"/>
    <lineage>
        <taxon>Eukaryota</taxon>
        <taxon>Viridiplantae</taxon>
        <taxon>Chlorophyta</taxon>
        <taxon>core chlorophytes</taxon>
        <taxon>Chlorophyceae</taxon>
        <taxon>CS clade</taxon>
        <taxon>Chlamydomonadales</taxon>
        <taxon>Haematococcaceae</taxon>
        <taxon>Haematococcus</taxon>
    </lineage>
</organism>
<feature type="non-terminal residue" evidence="3">
    <location>
        <position position="1"/>
    </location>
</feature>
<dbReference type="PANTHER" id="PTHR46093">
    <property type="entry name" value="ACYL-COA-BINDING DOMAIN-CONTAINING PROTEIN 5"/>
    <property type="match status" value="1"/>
</dbReference>
<sequence length="137" mass="14886">MDLLLFQVAASAVEGELTAQVQRLLPSSPQQPSGRSHHTACYHPSGRCLLVFGGYSSGGGGCLGELWVWRQDSLDWWRPEPMGAWPPARRGHVAAVVAGQLVVHGGFDGSRHLGDTWALDLGAWTWRQLAVEHPGRP</sequence>
<keyword evidence="4" id="KW-1185">Reference proteome</keyword>
<dbReference type="InterPro" id="IPR015915">
    <property type="entry name" value="Kelch-typ_b-propeller"/>
</dbReference>
<dbReference type="Pfam" id="PF24681">
    <property type="entry name" value="Kelch_KLHDC2_KLHL20_DRC7"/>
    <property type="match status" value="1"/>
</dbReference>
<evidence type="ECO:0000256" key="2">
    <source>
        <dbReference type="ARBA" id="ARBA00022737"/>
    </source>
</evidence>